<feature type="region of interest" description="Disordered" evidence="16">
    <location>
        <begin position="1"/>
        <end position="23"/>
    </location>
</feature>
<keyword evidence="9" id="KW-0406">Ion transport</keyword>
<dbReference type="PROSITE" id="PS52016">
    <property type="entry name" value="TONB_DEPENDENT_REC_3"/>
    <property type="match status" value="1"/>
</dbReference>
<dbReference type="STRING" id="1123510.GCA_000620025_00991"/>
<dbReference type="InterPro" id="IPR010105">
    <property type="entry name" value="TonB_sidphr_rcpt"/>
</dbReference>
<evidence type="ECO:0000256" key="4">
    <source>
        <dbReference type="ARBA" id="ARBA00022452"/>
    </source>
</evidence>
<dbReference type="RefSeq" id="WP_051524178.1">
    <property type="nucleotide sequence ID" value="NZ_AP018933.1"/>
</dbReference>
<name>A0A348HDM8_9GAMM</name>
<dbReference type="FunFam" id="2.170.130.10:FF:000010">
    <property type="entry name" value="Ferripyoverdine receptor"/>
    <property type="match status" value="1"/>
</dbReference>
<evidence type="ECO:0000256" key="3">
    <source>
        <dbReference type="ARBA" id="ARBA00022448"/>
    </source>
</evidence>
<accession>A0A348HDM8</accession>
<feature type="domain" description="TonB-dependent receptor plug" evidence="18">
    <location>
        <begin position="106"/>
        <end position="211"/>
    </location>
</feature>
<dbReference type="Pfam" id="PF00593">
    <property type="entry name" value="TonB_dep_Rec_b-barrel"/>
    <property type="match status" value="1"/>
</dbReference>
<keyword evidence="5" id="KW-0410">Iron transport</keyword>
<proteinExistence type="inferred from homology"/>
<dbReference type="OrthoDB" id="8663017at2"/>
<evidence type="ECO:0000256" key="2">
    <source>
        <dbReference type="ARBA" id="ARBA00009810"/>
    </source>
</evidence>
<evidence type="ECO:0000256" key="15">
    <source>
        <dbReference type="RuleBase" id="RU003357"/>
    </source>
</evidence>
<dbReference type="GO" id="GO:0009279">
    <property type="term" value="C:cell outer membrane"/>
    <property type="evidence" value="ECO:0007669"/>
    <property type="project" value="UniProtKB-SubCell"/>
</dbReference>
<keyword evidence="12 19" id="KW-0675">Receptor</keyword>
<comment type="subcellular location">
    <subcellularLocation>
        <location evidence="1 14">Cell outer membrane</location>
        <topology evidence="1 14">Multi-pass membrane protein</topology>
    </subcellularLocation>
</comment>
<evidence type="ECO:0000256" key="16">
    <source>
        <dbReference type="SAM" id="MobiDB-lite"/>
    </source>
</evidence>
<keyword evidence="7" id="KW-0732">Signal</keyword>
<dbReference type="InterPro" id="IPR012910">
    <property type="entry name" value="Plug_dom"/>
</dbReference>
<dbReference type="CDD" id="cd01347">
    <property type="entry name" value="ligand_gated_channel"/>
    <property type="match status" value="1"/>
</dbReference>
<keyword evidence="11 14" id="KW-0472">Membrane</keyword>
<keyword evidence="3 14" id="KW-0813">Transport</keyword>
<dbReference type="Gene3D" id="2.40.170.20">
    <property type="entry name" value="TonB-dependent receptor, beta-barrel domain"/>
    <property type="match status" value="1"/>
</dbReference>
<dbReference type="GO" id="GO:0038023">
    <property type="term" value="F:signaling receptor activity"/>
    <property type="evidence" value="ECO:0007669"/>
    <property type="project" value="InterPro"/>
</dbReference>
<evidence type="ECO:0000256" key="7">
    <source>
        <dbReference type="ARBA" id="ARBA00022729"/>
    </source>
</evidence>
<dbReference type="AlphaFoldDB" id="A0A348HDM8"/>
<dbReference type="SUPFAM" id="SSF56935">
    <property type="entry name" value="Porins"/>
    <property type="match status" value="1"/>
</dbReference>
<feature type="compositionally biased region" description="Basic residues" evidence="16">
    <location>
        <begin position="1"/>
        <end position="12"/>
    </location>
</feature>
<dbReference type="PANTHER" id="PTHR32552:SF74">
    <property type="entry name" value="HYDROXAMATE SIDEROPHORE RECEPTOR FHUE"/>
    <property type="match status" value="1"/>
</dbReference>
<dbReference type="InterPro" id="IPR000531">
    <property type="entry name" value="Beta-barrel_TonB"/>
</dbReference>
<dbReference type="GO" id="GO:0015344">
    <property type="term" value="F:siderophore uptake transmembrane transporter activity"/>
    <property type="evidence" value="ECO:0007669"/>
    <property type="project" value="TreeGrafter"/>
</dbReference>
<evidence type="ECO:0000256" key="1">
    <source>
        <dbReference type="ARBA" id="ARBA00004571"/>
    </source>
</evidence>
<evidence type="ECO:0000259" key="18">
    <source>
        <dbReference type="Pfam" id="PF07715"/>
    </source>
</evidence>
<keyword evidence="4 14" id="KW-1134">Transmembrane beta strand</keyword>
<sequence>MNAHPSQHKRPSRLSASDSGSGSSPFAGMTFKVLTWGVTSMLSLCATQSMAATASTSNSDTHAETTNSSELPTVNVVSTALSDTTEGTGLWTTGTTTSSIRLPMSVRETPQSVSVITDQRMKDRNMTSLEDVMRDVTGVNVMTDTGGRYHFESRGFAIQNVQQDGANSLPGSPSGNIYRSAIDMPDMAIYDHVEVLRGASGLLQGNGTPGGSVNLVRKRPTDTFQASTSMTVGSHGLRRNEADMSGPIGLQGRLKGRAVIVNEDRGSDKSDVDSDLSGFFGTLEYDLDDHTRVDVGLYRQRSHKTPDIYGVPLSSTGQDLGLSRSTFLGADWNAAQYDRLDLFTSVTHDFDNGWTTKGTLNFTRSRADSKGANAFGAVDADTGYRVAESTLYDGASQYHNTADQTAFNFNATGPFQLLGRQHELVLGADIKTDSSYNVTKLKTYKSTNPADVSADNGLSASVFDWNSGAIPEPNWASISASLNVHYLQRQQAIYAASRFSLTDDVKFIVGGRLTEYDIYTLDRDDHTSTRNRWHGVTTPYAGLTWDFMPNWTAYASYTSIFQPQTATDANGKMLDPIEGNGYETGVKGSLFNGALDGSIALFRIDQENRAVTAVNTSGCKDPNSCYEASGLVRSQGIELELAGSPLNGLRLGGGYTYNDIRYEESEGRYTKGDRGNSYTPRNILRLYSQYQLPGEWGQWSIGAGMSTQSDTVSAKPYNIKQGGYTLFNASIGYRYNEHFDIALIGNNLTDKRYYEAYNNRSKYANNFYGDSRNVALRATLRY</sequence>
<comment type="similarity">
    <text evidence="2 14 15">Belongs to the TonB-dependent receptor family.</text>
</comment>
<evidence type="ECO:0000256" key="12">
    <source>
        <dbReference type="ARBA" id="ARBA00023170"/>
    </source>
</evidence>
<evidence type="ECO:0000313" key="19">
    <source>
        <dbReference type="EMBL" id="BBG29730.1"/>
    </source>
</evidence>
<dbReference type="InterPro" id="IPR036942">
    <property type="entry name" value="Beta-barrel_TonB_sf"/>
</dbReference>
<dbReference type="EMBL" id="AP018933">
    <property type="protein sequence ID" value="BBG29730.1"/>
    <property type="molecule type" value="Genomic_DNA"/>
</dbReference>
<protein>
    <submittedName>
        <fullName evidence="19">Type I ferripyoverdine receptor, FpvB</fullName>
    </submittedName>
</protein>
<keyword evidence="20" id="KW-1185">Reference proteome</keyword>
<feature type="domain" description="TonB-dependent receptor-like beta-barrel" evidence="17">
    <location>
        <begin position="298"/>
        <end position="748"/>
    </location>
</feature>
<evidence type="ECO:0000313" key="20">
    <source>
        <dbReference type="Proteomes" id="UP000267342"/>
    </source>
</evidence>
<dbReference type="NCBIfam" id="TIGR01783">
    <property type="entry name" value="TonB-siderophor"/>
    <property type="match status" value="1"/>
</dbReference>
<keyword evidence="8" id="KW-0408">Iron</keyword>
<dbReference type="Pfam" id="PF07715">
    <property type="entry name" value="Plug"/>
    <property type="match status" value="1"/>
</dbReference>
<dbReference type="Proteomes" id="UP000267342">
    <property type="component" value="Chromosome"/>
</dbReference>
<feature type="compositionally biased region" description="Low complexity" evidence="16">
    <location>
        <begin position="13"/>
        <end position="23"/>
    </location>
</feature>
<keyword evidence="6 14" id="KW-0812">Transmembrane</keyword>
<organism evidence="19 20">
    <name type="scientific">Zymobacter palmae</name>
    <dbReference type="NCBI Taxonomy" id="33074"/>
    <lineage>
        <taxon>Bacteria</taxon>
        <taxon>Pseudomonadati</taxon>
        <taxon>Pseudomonadota</taxon>
        <taxon>Gammaproteobacteria</taxon>
        <taxon>Oceanospirillales</taxon>
        <taxon>Halomonadaceae</taxon>
        <taxon>Zymobacter group</taxon>
        <taxon>Zymobacter</taxon>
    </lineage>
</organism>
<evidence type="ECO:0000256" key="5">
    <source>
        <dbReference type="ARBA" id="ARBA00022496"/>
    </source>
</evidence>
<dbReference type="KEGG" id="zpl:ZBT109_0958"/>
<dbReference type="GO" id="GO:0015891">
    <property type="term" value="P:siderophore transport"/>
    <property type="evidence" value="ECO:0007669"/>
    <property type="project" value="InterPro"/>
</dbReference>
<dbReference type="InterPro" id="IPR037066">
    <property type="entry name" value="Plug_dom_sf"/>
</dbReference>
<dbReference type="Gene3D" id="2.170.130.10">
    <property type="entry name" value="TonB-dependent receptor, plug domain"/>
    <property type="match status" value="1"/>
</dbReference>
<keyword evidence="10 15" id="KW-0798">TonB box</keyword>
<evidence type="ECO:0000256" key="14">
    <source>
        <dbReference type="PROSITE-ProRule" id="PRU01360"/>
    </source>
</evidence>
<reference evidence="19 20" key="1">
    <citation type="submission" date="2018-09" db="EMBL/GenBank/DDBJ databases">
        <title>Zymobacter palmae IAM14233 (=T109) whole genome analysis.</title>
        <authorList>
            <person name="Yanase H."/>
        </authorList>
    </citation>
    <scope>NUCLEOTIDE SEQUENCE [LARGE SCALE GENOMIC DNA]</scope>
    <source>
        <strain evidence="19 20">IAM14233</strain>
    </source>
</reference>
<evidence type="ECO:0000256" key="8">
    <source>
        <dbReference type="ARBA" id="ARBA00023004"/>
    </source>
</evidence>
<evidence type="ECO:0000256" key="9">
    <source>
        <dbReference type="ARBA" id="ARBA00023065"/>
    </source>
</evidence>
<evidence type="ECO:0000256" key="11">
    <source>
        <dbReference type="ARBA" id="ARBA00023136"/>
    </source>
</evidence>
<evidence type="ECO:0000256" key="13">
    <source>
        <dbReference type="ARBA" id="ARBA00023237"/>
    </source>
</evidence>
<keyword evidence="13 14" id="KW-0998">Cell outer membrane</keyword>
<evidence type="ECO:0000256" key="6">
    <source>
        <dbReference type="ARBA" id="ARBA00022692"/>
    </source>
</evidence>
<gene>
    <name evidence="19" type="ORF">ZBT109_0958</name>
</gene>
<evidence type="ECO:0000259" key="17">
    <source>
        <dbReference type="Pfam" id="PF00593"/>
    </source>
</evidence>
<dbReference type="PANTHER" id="PTHR32552">
    <property type="entry name" value="FERRICHROME IRON RECEPTOR-RELATED"/>
    <property type="match status" value="1"/>
</dbReference>
<dbReference type="InterPro" id="IPR039426">
    <property type="entry name" value="TonB-dep_rcpt-like"/>
</dbReference>
<evidence type="ECO:0000256" key="10">
    <source>
        <dbReference type="ARBA" id="ARBA00023077"/>
    </source>
</evidence>